<evidence type="ECO:0008006" key="4">
    <source>
        <dbReference type="Google" id="ProtNLM"/>
    </source>
</evidence>
<organism evidence="2 3">
    <name type="scientific">Kluyvera ascorbata</name>
    <dbReference type="NCBI Taxonomy" id="51288"/>
    <lineage>
        <taxon>Bacteria</taxon>
        <taxon>Pseudomonadati</taxon>
        <taxon>Pseudomonadota</taxon>
        <taxon>Gammaproteobacteria</taxon>
        <taxon>Enterobacterales</taxon>
        <taxon>Enterobacteriaceae</taxon>
        <taxon>Kluyvera</taxon>
    </lineage>
</organism>
<reference evidence="2 3" key="1">
    <citation type="submission" date="2018-10" db="EMBL/GenBank/DDBJ databases">
        <title>Horizontal transference of carbapenem resistance between Klebsiella pneumoniae and Kluyvera ascorbata during abdominal infection: a case report.</title>
        <authorList>
            <person name="Raro O.H.F."/>
            <person name="Lima-Morales D."/>
            <person name="Barth A.L."/>
            <person name="Paim T.G.S."/>
            <person name="Mott M.P."/>
            <person name="Riche C.V.W."/>
            <person name="Teixeira U.F."/>
            <person name="Waechter F."/>
            <person name="Dias C.A.G."/>
        </authorList>
    </citation>
    <scope>NUCLEOTIDE SEQUENCE [LARGE SCALE GENOMIC DNA]</scope>
    <source>
        <strain evidence="2 3">OT2</strain>
    </source>
</reference>
<dbReference type="Proteomes" id="UP000268051">
    <property type="component" value="Unassembled WGS sequence"/>
</dbReference>
<sequence>MEKHSLLYGVKAGDKVHYTYSVGLPVIKDTIEALRLTDEACGTTEGAAASMYYRVAVMARALTSLGDLPKEDITAELLMNALNDDDFDLIDAEIDAVKKKRMLPSPDLPDSEPSSSHSDDTASPNSK</sequence>
<feature type="region of interest" description="Disordered" evidence="1">
    <location>
        <begin position="101"/>
        <end position="127"/>
    </location>
</feature>
<dbReference type="AlphaFoldDB" id="A0A3N2RW95"/>
<name>A0A3N2RW95_9ENTR</name>
<comment type="caution">
    <text evidence="2">The sequence shown here is derived from an EMBL/GenBank/DDBJ whole genome shotgun (WGS) entry which is preliminary data.</text>
</comment>
<dbReference type="OrthoDB" id="6631320at2"/>
<gene>
    <name evidence="2" type="ORF">EB837_17600</name>
</gene>
<evidence type="ECO:0000313" key="3">
    <source>
        <dbReference type="Proteomes" id="UP000268051"/>
    </source>
</evidence>
<feature type="compositionally biased region" description="Low complexity" evidence="1">
    <location>
        <begin position="111"/>
        <end position="127"/>
    </location>
</feature>
<accession>A0A3N2RW95</accession>
<evidence type="ECO:0000313" key="2">
    <source>
        <dbReference type="EMBL" id="ROU11756.1"/>
    </source>
</evidence>
<dbReference type="RefSeq" id="WP_123652065.1">
    <property type="nucleotide sequence ID" value="NZ_RHFN01000021.1"/>
</dbReference>
<protein>
    <recommendedName>
        <fullName evidence="4">Phage tail assembly protein</fullName>
    </recommendedName>
</protein>
<evidence type="ECO:0000256" key="1">
    <source>
        <dbReference type="SAM" id="MobiDB-lite"/>
    </source>
</evidence>
<dbReference type="EMBL" id="RHFN01000021">
    <property type="protein sequence ID" value="ROU11756.1"/>
    <property type="molecule type" value="Genomic_DNA"/>
</dbReference>
<proteinExistence type="predicted"/>